<evidence type="ECO:0000313" key="3">
    <source>
        <dbReference type="Proteomes" id="UP000292052"/>
    </source>
</evidence>
<gene>
    <name evidence="2" type="ORF">BDFB_005703</name>
</gene>
<dbReference type="GO" id="GO:0045504">
    <property type="term" value="F:dynein heavy chain binding"/>
    <property type="evidence" value="ECO:0007669"/>
    <property type="project" value="InterPro"/>
</dbReference>
<accession>A0A482VQW2</accession>
<sequence>MSERPRTATLRKGSIVNNNIVGPDVPKPKLPITIKKPVDETPDEYEDDFDSYESDFEEYNSSDSVTNISSDTLSGETSDSELLEQPSASKRVSSAGTDDEKKLDSGNYELPDSRHRQILDNIKESIEKENANLNQDQNNRSNLGSLSDEGFEDAKSLQFINFLGAQKKCQHRKSLELKRKRGEEILSMIRLDHYSFTLFDLAPFMAAKKVLAMISGKV</sequence>
<dbReference type="GO" id="GO:0045503">
    <property type="term" value="F:dynein light chain binding"/>
    <property type="evidence" value="ECO:0007669"/>
    <property type="project" value="InterPro"/>
</dbReference>
<dbReference type="PANTHER" id="PTHR16022:SF0">
    <property type="entry name" value="CYTOPLASMIC DYNEIN 2 INTERMEDIATE CHAIN 1"/>
    <property type="match status" value="1"/>
</dbReference>
<dbReference type="AlphaFoldDB" id="A0A482VQW2"/>
<dbReference type="GO" id="GO:0005929">
    <property type="term" value="C:cilium"/>
    <property type="evidence" value="ECO:0007669"/>
    <property type="project" value="GOC"/>
</dbReference>
<protein>
    <submittedName>
        <fullName evidence="2">Uncharacterized protein</fullName>
    </submittedName>
</protein>
<dbReference type="Proteomes" id="UP000292052">
    <property type="component" value="Unassembled WGS sequence"/>
</dbReference>
<reference evidence="2 3" key="1">
    <citation type="submission" date="2017-03" db="EMBL/GenBank/DDBJ databases">
        <title>Genome of the blue death feigning beetle - Asbolus verrucosus.</title>
        <authorList>
            <person name="Rider S.D."/>
        </authorList>
    </citation>
    <scope>NUCLEOTIDE SEQUENCE [LARGE SCALE GENOMIC DNA]</scope>
    <source>
        <strain evidence="2">Butters</strain>
        <tissue evidence="2">Head and leg muscle</tissue>
    </source>
</reference>
<feature type="compositionally biased region" description="Polar residues" evidence="1">
    <location>
        <begin position="61"/>
        <end position="77"/>
    </location>
</feature>
<name>A0A482VQW2_ASBVE</name>
<evidence type="ECO:0000256" key="1">
    <source>
        <dbReference type="SAM" id="MobiDB-lite"/>
    </source>
</evidence>
<organism evidence="2 3">
    <name type="scientific">Asbolus verrucosus</name>
    <name type="common">Desert ironclad beetle</name>
    <dbReference type="NCBI Taxonomy" id="1661398"/>
    <lineage>
        <taxon>Eukaryota</taxon>
        <taxon>Metazoa</taxon>
        <taxon>Ecdysozoa</taxon>
        <taxon>Arthropoda</taxon>
        <taxon>Hexapoda</taxon>
        <taxon>Insecta</taxon>
        <taxon>Pterygota</taxon>
        <taxon>Neoptera</taxon>
        <taxon>Endopterygota</taxon>
        <taxon>Coleoptera</taxon>
        <taxon>Polyphaga</taxon>
        <taxon>Cucujiformia</taxon>
        <taxon>Tenebrionidae</taxon>
        <taxon>Pimeliinae</taxon>
        <taxon>Asbolus</taxon>
    </lineage>
</organism>
<evidence type="ECO:0000313" key="2">
    <source>
        <dbReference type="EMBL" id="RZC34717.1"/>
    </source>
</evidence>
<feature type="compositionally biased region" description="Acidic residues" evidence="1">
    <location>
        <begin position="40"/>
        <end position="60"/>
    </location>
</feature>
<feature type="region of interest" description="Disordered" evidence="1">
    <location>
        <begin position="1"/>
        <end position="113"/>
    </location>
</feature>
<dbReference type="OrthoDB" id="2162425at2759"/>
<feature type="compositionally biased region" description="Polar residues" evidence="1">
    <location>
        <begin position="86"/>
        <end position="96"/>
    </location>
</feature>
<dbReference type="PANTHER" id="PTHR16022">
    <property type="entry name" value="WD REPEAT DOMAIN 60"/>
    <property type="match status" value="1"/>
</dbReference>
<proteinExistence type="predicted"/>
<feature type="non-terminal residue" evidence="2">
    <location>
        <position position="218"/>
    </location>
</feature>
<dbReference type="GO" id="GO:0042073">
    <property type="term" value="P:intraciliary transport"/>
    <property type="evidence" value="ECO:0007669"/>
    <property type="project" value="InterPro"/>
</dbReference>
<keyword evidence="3" id="KW-1185">Reference proteome</keyword>
<dbReference type="GO" id="GO:0005868">
    <property type="term" value="C:cytoplasmic dynein complex"/>
    <property type="evidence" value="ECO:0007669"/>
    <property type="project" value="InterPro"/>
</dbReference>
<dbReference type="EMBL" id="QDEB01077310">
    <property type="protein sequence ID" value="RZC34717.1"/>
    <property type="molecule type" value="Genomic_DNA"/>
</dbReference>
<dbReference type="InterPro" id="IPR042505">
    <property type="entry name" value="DYNC2I1"/>
</dbReference>
<comment type="caution">
    <text evidence="2">The sequence shown here is derived from an EMBL/GenBank/DDBJ whole genome shotgun (WGS) entry which is preliminary data.</text>
</comment>